<dbReference type="AlphaFoldDB" id="A0A090V418"/>
<dbReference type="eggNOG" id="ENOG5032SCN">
    <property type="taxonomic scope" value="Bacteria"/>
</dbReference>
<dbReference type="Pfam" id="PF26636">
    <property type="entry name" value="DUF8209"/>
    <property type="match status" value="1"/>
</dbReference>
<keyword evidence="2" id="KW-1185">Reference proteome</keyword>
<evidence type="ECO:0000313" key="1">
    <source>
        <dbReference type="EMBL" id="GAL58873.1"/>
    </source>
</evidence>
<dbReference type="InterPro" id="IPR058522">
    <property type="entry name" value="DUF8209"/>
</dbReference>
<protein>
    <submittedName>
        <fullName evidence="1">Uncharacterized protein</fullName>
    </submittedName>
</protein>
<dbReference type="InterPro" id="IPR058064">
    <property type="entry name" value="STM2901-like"/>
</dbReference>
<reference evidence="1 2" key="1">
    <citation type="submission" date="2014-09" db="EMBL/GenBank/DDBJ databases">
        <title>Whole genome shotgun sequence of Escherichia vulneris NBRC 102420.</title>
        <authorList>
            <person name="Yoshida Y."/>
            <person name="Hosoyama A."/>
            <person name="Tsuchikane K."/>
            <person name="Ohji S."/>
            <person name="Ichikawa N."/>
            <person name="Kimura A."/>
            <person name="Yamazoe A."/>
            <person name="Ezaki T."/>
            <person name="Fujita N."/>
        </authorList>
    </citation>
    <scope>NUCLEOTIDE SEQUENCE [LARGE SCALE GENOMIC DNA]</scope>
    <source>
        <strain evidence="1 2">NBRC 102420</strain>
    </source>
</reference>
<dbReference type="EMBL" id="BBMZ01000013">
    <property type="protein sequence ID" value="GAL58873.1"/>
    <property type="molecule type" value="Genomic_DNA"/>
</dbReference>
<sequence>MVGYTIAVVSDHLGISAVDAALVISGQPILTTRGKPHGTTPGTSIASKYISTWLNYKLPRGIRLPTLTGKTISSLHFSSTNNLGRFVGRNVPWLGWAMTFTTIYNIQRDVRDTYNRVAAPKDRIQWTYF</sequence>
<comment type="caution">
    <text evidence="1">The sequence shown here is derived from an EMBL/GenBank/DDBJ whole genome shotgun (WGS) entry which is preliminary data.</text>
</comment>
<dbReference type="NCBIfam" id="NF045926">
    <property type="entry name" value="STM2901_fam"/>
    <property type="match status" value="1"/>
</dbReference>
<organism evidence="1 2">
    <name type="scientific">Pseudescherichia vulneris NBRC 102420</name>
    <dbReference type="NCBI Taxonomy" id="1115515"/>
    <lineage>
        <taxon>Bacteria</taxon>
        <taxon>Pseudomonadati</taxon>
        <taxon>Pseudomonadota</taxon>
        <taxon>Gammaproteobacteria</taxon>
        <taxon>Enterobacterales</taxon>
        <taxon>Enterobacteriaceae</taxon>
        <taxon>Pseudescherichia</taxon>
    </lineage>
</organism>
<proteinExistence type="predicted"/>
<accession>A0A090V418</accession>
<evidence type="ECO:0000313" key="2">
    <source>
        <dbReference type="Proteomes" id="UP000029462"/>
    </source>
</evidence>
<gene>
    <name evidence="1" type="ORF">EV102420_13_01290</name>
</gene>
<name>A0A090V418_PSEVU</name>
<dbReference type="STRING" id="1115515.EV102420_13_01290"/>
<dbReference type="Proteomes" id="UP000029462">
    <property type="component" value="Unassembled WGS sequence"/>
</dbReference>